<dbReference type="GO" id="GO:0005829">
    <property type="term" value="C:cytosol"/>
    <property type="evidence" value="ECO:0007669"/>
    <property type="project" value="TreeGrafter"/>
</dbReference>
<dbReference type="InterPro" id="IPR037143">
    <property type="entry name" value="4-PPantetheinyl_Trfase_dom_sf"/>
</dbReference>
<evidence type="ECO:0000313" key="3">
    <source>
        <dbReference type="Proteomes" id="UP000489600"/>
    </source>
</evidence>
<reference evidence="2" key="1">
    <citation type="submission" date="2019-07" db="EMBL/GenBank/DDBJ databases">
        <authorList>
            <person name="Dittberner H."/>
        </authorList>
    </citation>
    <scope>NUCLEOTIDE SEQUENCE [LARGE SCALE GENOMIC DNA]</scope>
</reference>
<proteinExistence type="predicted"/>
<protein>
    <recommendedName>
        <fullName evidence="1">holo-[acyl-carrier-protein] synthase</fullName>
        <ecNumber evidence="1">2.7.8.7</ecNumber>
    </recommendedName>
</protein>
<keyword evidence="3" id="KW-1185">Reference proteome</keyword>
<sequence length="124" mass="14230">METHLWYILPNEIKSQSLLKHYTEILSPSEKDHLLRMRCDELKKKNVLLARTSVRTTIARYQTNNNNTTVVDPKSLKFKKNLYGKPEVVDLDNDDTNHPKLQFNISHTDSLIACGVTVNVPIGI</sequence>
<name>A0A565B7T9_9BRAS</name>
<evidence type="ECO:0000313" key="2">
    <source>
        <dbReference type="EMBL" id="VVA97713.1"/>
    </source>
</evidence>
<accession>A0A565B7T9</accession>
<dbReference type="SUPFAM" id="SSF56214">
    <property type="entry name" value="4'-phosphopantetheinyl transferase"/>
    <property type="match status" value="1"/>
</dbReference>
<comment type="caution">
    <text evidence="2">The sequence shown here is derived from an EMBL/GenBank/DDBJ whole genome shotgun (WGS) entry which is preliminary data.</text>
</comment>
<dbReference type="OrthoDB" id="26719at2759"/>
<dbReference type="InterPro" id="IPR050559">
    <property type="entry name" value="P-Pant_transferase_sf"/>
</dbReference>
<dbReference type="GO" id="GO:0019878">
    <property type="term" value="P:lysine biosynthetic process via aminoadipic acid"/>
    <property type="evidence" value="ECO:0007669"/>
    <property type="project" value="TreeGrafter"/>
</dbReference>
<dbReference type="GO" id="GO:0008897">
    <property type="term" value="F:holo-[acyl-carrier-protein] synthase activity"/>
    <property type="evidence" value="ECO:0007669"/>
    <property type="project" value="UniProtKB-EC"/>
</dbReference>
<organism evidence="2 3">
    <name type="scientific">Arabis nemorensis</name>
    <dbReference type="NCBI Taxonomy" id="586526"/>
    <lineage>
        <taxon>Eukaryota</taxon>
        <taxon>Viridiplantae</taxon>
        <taxon>Streptophyta</taxon>
        <taxon>Embryophyta</taxon>
        <taxon>Tracheophyta</taxon>
        <taxon>Spermatophyta</taxon>
        <taxon>Magnoliopsida</taxon>
        <taxon>eudicotyledons</taxon>
        <taxon>Gunneridae</taxon>
        <taxon>Pentapetalae</taxon>
        <taxon>rosids</taxon>
        <taxon>malvids</taxon>
        <taxon>Brassicales</taxon>
        <taxon>Brassicaceae</taxon>
        <taxon>Arabideae</taxon>
        <taxon>Arabis</taxon>
    </lineage>
</organism>
<dbReference type="FunFam" id="3.90.470.20:FF:000010">
    <property type="entry name" value="L-aminoadipate-semialdehyde dehydrogenase-phosphopantetheinyl transferase"/>
    <property type="match status" value="1"/>
</dbReference>
<evidence type="ECO:0000256" key="1">
    <source>
        <dbReference type="ARBA" id="ARBA00013172"/>
    </source>
</evidence>
<dbReference type="EC" id="2.7.8.7" evidence="1"/>
<dbReference type="PANTHER" id="PTHR12215:SF15">
    <property type="entry name" value="4'-PHOSPHOPANTETHEINYL TRANSFERASE SUPERFAMILY-RELATED"/>
    <property type="match status" value="1"/>
</dbReference>
<gene>
    <name evidence="2" type="ORF">ANE_LOCUS8158</name>
</gene>
<dbReference type="Gene3D" id="3.90.470.20">
    <property type="entry name" value="4'-phosphopantetheinyl transferase domain"/>
    <property type="match status" value="1"/>
</dbReference>
<dbReference type="AlphaFoldDB" id="A0A565B7T9"/>
<dbReference type="PANTHER" id="PTHR12215">
    <property type="entry name" value="PHOSPHOPANTETHEINE TRANSFERASE"/>
    <property type="match status" value="1"/>
</dbReference>
<dbReference type="EMBL" id="CABITT030000003">
    <property type="protein sequence ID" value="VVA97713.1"/>
    <property type="molecule type" value="Genomic_DNA"/>
</dbReference>
<dbReference type="Proteomes" id="UP000489600">
    <property type="component" value="Unassembled WGS sequence"/>
</dbReference>
<dbReference type="GO" id="GO:0000287">
    <property type="term" value="F:magnesium ion binding"/>
    <property type="evidence" value="ECO:0007669"/>
    <property type="project" value="InterPro"/>
</dbReference>